<feature type="region of interest" description="Disordered" evidence="1">
    <location>
        <begin position="1"/>
        <end position="31"/>
    </location>
</feature>
<accession>A0A2A9NKQ8</accession>
<reference evidence="2 3" key="1">
    <citation type="submission" date="2014-02" db="EMBL/GenBank/DDBJ databases">
        <title>Transposable element dynamics among asymbiotic and ectomycorrhizal Amanita fungi.</title>
        <authorList>
            <consortium name="DOE Joint Genome Institute"/>
            <person name="Hess J."/>
            <person name="Skrede I."/>
            <person name="Wolfe B."/>
            <person name="LaButti K."/>
            <person name="Ohm R.A."/>
            <person name="Grigoriev I.V."/>
            <person name="Pringle A."/>
        </authorList>
    </citation>
    <scope>NUCLEOTIDE SEQUENCE [LARGE SCALE GENOMIC DNA]</scope>
    <source>
        <strain evidence="2 3">SKay4041</strain>
    </source>
</reference>
<dbReference type="AlphaFoldDB" id="A0A2A9NKQ8"/>
<evidence type="ECO:0000256" key="1">
    <source>
        <dbReference type="SAM" id="MobiDB-lite"/>
    </source>
</evidence>
<sequence length="482" mass="52959">MISPLSSAGVPMTPRSRIASPTLSSTTGGVIPGSEYSSSAAGFRRSASVSDFQIERSRRRRSGSHERGGVYAEEEAVYRESVARLLLARERPFSISGKIPVEVNELVLFFRSKSGITHALDFPVDLEYGAPPALDVLVAACRSHQTNDANDYTDRESLFYPPNLPLTASLDIASHPILDAVRGGLFQDLEPEKYLVAVRDKLEVVVSGSRMGVQPRMLRSDGRVATVVVTLPVRFRGGALVVHSEDGRMEKYHGRGGKPGDIEWVGFLNECDYEVETVTKGCRMIISYGLHIRTYASASIMEPSDNFLDLISPILNLSRGRKIGFYLTHNYGINPSEVVADSLVPKLRGGDALLYHSLKLYKLSPELQYTAGGYIWPVDRMVELYGDDIQSKPAFPGSMPFSVAHRPHNQPPMRGAFSVYGDADDEEVANLRARVEESGAIPLSEAEVSVLGETAGRERVYFVSQGELEKLVVHVLLIVYVP</sequence>
<organism evidence="2 3">
    <name type="scientific">Amanita thiersii Skay4041</name>
    <dbReference type="NCBI Taxonomy" id="703135"/>
    <lineage>
        <taxon>Eukaryota</taxon>
        <taxon>Fungi</taxon>
        <taxon>Dikarya</taxon>
        <taxon>Basidiomycota</taxon>
        <taxon>Agaricomycotina</taxon>
        <taxon>Agaricomycetes</taxon>
        <taxon>Agaricomycetidae</taxon>
        <taxon>Agaricales</taxon>
        <taxon>Pluteineae</taxon>
        <taxon>Amanitaceae</taxon>
        <taxon>Amanita</taxon>
    </lineage>
</organism>
<dbReference type="EMBL" id="KZ302067">
    <property type="protein sequence ID" value="PFH48326.1"/>
    <property type="molecule type" value="Genomic_DNA"/>
</dbReference>
<feature type="compositionally biased region" description="Polar residues" evidence="1">
    <location>
        <begin position="19"/>
        <end position="28"/>
    </location>
</feature>
<evidence type="ECO:0000313" key="3">
    <source>
        <dbReference type="Proteomes" id="UP000242287"/>
    </source>
</evidence>
<name>A0A2A9NKQ8_9AGAR</name>
<proteinExistence type="predicted"/>
<evidence type="ECO:0000313" key="2">
    <source>
        <dbReference type="EMBL" id="PFH48326.1"/>
    </source>
</evidence>
<protein>
    <submittedName>
        <fullName evidence="2">Uncharacterized protein</fullName>
    </submittedName>
</protein>
<gene>
    <name evidence="2" type="ORF">AMATHDRAFT_65747</name>
</gene>
<keyword evidence="3" id="KW-1185">Reference proteome</keyword>
<dbReference type="Proteomes" id="UP000242287">
    <property type="component" value="Unassembled WGS sequence"/>
</dbReference>
<dbReference type="OrthoDB" id="3166447at2759"/>